<comment type="caution">
    <text evidence="5">The sequence shown here is derived from an EMBL/GenBank/DDBJ whole genome shotgun (WGS) entry which is preliminary data.</text>
</comment>
<feature type="non-terminal residue" evidence="5">
    <location>
        <position position="1"/>
    </location>
</feature>
<dbReference type="SUPFAM" id="SSF50044">
    <property type="entry name" value="SH3-domain"/>
    <property type="match status" value="1"/>
</dbReference>
<evidence type="ECO:0000256" key="1">
    <source>
        <dbReference type="ARBA" id="ARBA00022443"/>
    </source>
</evidence>
<dbReference type="Proteomes" id="UP000266721">
    <property type="component" value="Unassembled WGS sequence"/>
</dbReference>
<evidence type="ECO:0000256" key="2">
    <source>
        <dbReference type="PROSITE-ProRule" id="PRU00192"/>
    </source>
</evidence>
<evidence type="ECO:0000259" key="4">
    <source>
        <dbReference type="PROSITE" id="PS50002"/>
    </source>
</evidence>
<feature type="region of interest" description="Disordered" evidence="3">
    <location>
        <begin position="207"/>
        <end position="231"/>
    </location>
</feature>
<evidence type="ECO:0000256" key="3">
    <source>
        <dbReference type="SAM" id="MobiDB-lite"/>
    </source>
</evidence>
<dbReference type="PROSITE" id="PS50002">
    <property type="entry name" value="SH3"/>
    <property type="match status" value="1"/>
</dbReference>
<proteinExistence type="predicted"/>
<dbReference type="SMR" id="A0A3L5TRJ1"/>
<dbReference type="EMBL" id="KV588603">
    <property type="protein sequence ID" value="OPL22034.1"/>
    <property type="molecule type" value="Genomic_DNA"/>
</dbReference>
<dbReference type="Gene3D" id="2.30.30.40">
    <property type="entry name" value="SH3 Domains"/>
    <property type="match status" value="1"/>
</dbReference>
<gene>
    <name evidence="5" type="ORF">AM593_02485</name>
</gene>
<dbReference type="InterPro" id="IPR036028">
    <property type="entry name" value="SH3-like_dom_sf"/>
</dbReference>
<evidence type="ECO:0000313" key="5">
    <source>
        <dbReference type="EMBL" id="OPL22034.1"/>
    </source>
</evidence>
<reference evidence="5 6" key="1">
    <citation type="journal article" date="2016" name="PLoS ONE">
        <title>A First Insight into the Genome of the Filter-Feeder Mussel Mytilus galloprovincialis.</title>
        <authorList>
            <person name="Murgarella M."/>
            <person name="Puiu D."/>
            <person name="Novoa B."/>
            <person name="Figueras A."/>
            <person name="Posada D."/>
            <person name="Canchaya C."/>
        </authorList>
    </citation>
    <scope>NUCLEOTIDE SEQUENCE [LARGE SCALE GENOMIC DNA]</scope>
    <source>
        <tissue evidence="5">Muscle</tissue>
    </source>
</reference>
<dbReference type="SMART" id="SM00326">
    <property type="entry name" value="SH3"/>
    <property type="match status" value="1"/>
</dbReference>
<protein>
    <recommendedName>
        <fullName evidence="4">SH3 domain-containing protein</fullName>
    </recommendedName>
</protein>
<accession>A0A3L5TRJ1</accession>
<feature type="domain" description="SH3" evidence="4">
    <location>
        <begin position="88"/>
        <end position="147"/>
    </location>
</feature>
<dbReference type="InterPro" id="IPR001452">
    <property type="entry name" value="SH3_domain"/>
</dbReference>
<evidence type="ECO:0000313" key="6">
    <source>
        <dbReference type="Proteomes" id="UP000266721"/>
    </source>
</evidence>
<keyword evidence="1 2" id="KW-0728">SH3 domain</keyword>
<name>A0A3L5TRJ1_MYTGA</name>
<dbReference type="Pfam" id="PF07653">
    <property type="entry name" value="SH3_2"/>
    <property type="match status" value="1"/>
</dbReference>
<dbReference type="CDD" id="cd00174">
    <property type="entry name" value="SH3"/>
    <property type="match status" value="1"/>
</dbReference>
<keyword evidence="6" id="KW-1185">Reference proteome</keyword>
<dbReference type="AlphaFoldDB" id="A0A3L5TRJ1"/>
<organism evidence="5 6">
    <name type="scientific">Mytilus galloprovincialis</name>
    <name type="common">Mediterranean mussel</name>
    <dbReference type="NCBI Taxonomy" id="29158"/>
    <lineage>
        <taxon>Eukaryota</taxon>
        <taxon>Metazoa</taxon>
        <taxon>Spiralia</taxon>
        <taxon>Lophotrochozoa</taxon>
        <taxon>Mollusca</taxon>
        <taxon>Bivalvia</taxon>
        <taxon>Autobranchia</taxon>
        <taxon>Pteriomorphia</taxon>
        <taxon>Mytilida</taxon>
        <taxon>Mytiloidea</taxon>
        <taxon>Mytilidae</taxon>
        <taxon>Mytilinae</taxon>
        <taxon>Mytilus</taxon>
    </lineage>
</organism>
<sequence>MSSVCMLGDNDKRLRIIKRIVVNPHISDVLDLKVGCEVGLINKAGDWYWVEYIEKEGWISICKRNAIAKGYETAEKWGKNDTIGQLKYSLEYVEAQYDNIIDGDGILKFAKGDIITVTGKRSDGFMDGRIGPLEGKFPANLVKPFENNPERSLLVVAAPRRYVDDLLKVPIGNTVTLKNKYAEYYWVEFEENEGWIQVGCVKFVTHDEDSPPPLPHRKRHTGVKMQENQDD</sequence>